<dbReference type="AlphaFoldDB" id="A0A1N7K0W4"/>
<dbReference type="PANTHER" id="PTHR33392">
    <property type="entry name" value="POLYISOPRENYL-TEICHOIC ACID--PEPTIDOGLYCAN TEICHOIC ACID TRANSFERASE TAGU"/>
    <property type="match status" value="1"/>
</dbReference>
<feature type="compositionally biased region" description="Acidic residues" evidence="3">
    <location>
        <begin position="377"/>
        <end position="389"/>
    </location>
</feature>
<keyword evidence="7" id="KW-1185">Reference proteome</keyword>
<accession>A0A1N7K0W4</accession>
<dbReference type="Gene3D" id="3.30.70.2390">
    <property type="match status" value="1"/>
</dbReference>
<dbReference type="NCBIfam" id="TIGR00350">
    <property type="entry name" value="lytR_cpsA_psr"/>
    <property type="match status" value="1"/>
</dbReference>
<feature type="domain" description="Cell envelope-related transcriptional attenuator" evidence="4">
    <location>
        <begin position="122"/>
        <end position="291"/>
    </location>
</feature>
<dbReference type="Pfam" id="PF03816">
    <property type="entry name" value="LytR_cpsA_psr"/>
    <property type="match status" value="1"/>
</dbReference>
<dbReference type="PANTHER" id="PTHR33392:SF6">
    <property type="entry name" value="POLYISOPRENYL-TEICHOIC ACID--PEPTIDOGLYCAN TEICHOIC ACID TRANSFERASE TAGU"/>
    <property type="match status" value="1"/>
</dbReference>
<feature type="compositionally biased region" description="Acidic residues" evidence="3">
    <location>
        <begin position="502"/>
        <end position="516"/>
    </location>
</feature>
<feature type="region of interest" description="Disordered" evidence="3">
    <location>
        <begin position="497"/>
        <end position="527"/>
    </location>
</feature>
<dbReference type="EMBL" id="FTOF01000013">
    <property type="protein sequence ID" value="SIS55235.1"/>
    <property type="molecule type" value="Genomic_DNA"/>
</dbReference>
<evidence type="ECO:0000256" key="3">
    <source>
        <dbReference type="SAM" id="MobiDB-lite"/>
    </source>
</evidence>
<comment type="similarity">
    <text evidence="1">Belongs to the LytR/CpsA/Psr (LCP) family.</text>
</comment>
<dbReference type="Proteomes" id="UP000186292">
    <property type="component" value="Unassembled WGS sequence"/>
</dbReference>
<dbReference type="InterPro" id="IPR050922">
    <property type="entry name" value="LytR/CpsA/Psr_CW_biosynth"/>
</dbReference>
<evidence type="ECO:0000256" key="2">
    <source>
        <dbReference type="SAM" id="Coils"/>
    </source>
</evidence>
<evidence type="ECO:0000313" key="6">
    <source>
        <dbReference type="EMBL" id="SIS55235.1"/>
    </source>
</evidence>
<dbReference type="STRING" id="1161099.SAMN05444817_1137"/>
<gene>
    <name evidence="6" type="ORF">SAMN05444817_1137</name>
</gene>
<reference evidence="7" key="1">
    <citation type="submission" date="2017-01" db="EMBL/GenBank/DDBJ databases">
        <authorList>
            <person name="Varghese N."/>
            <person name="Submissions S."/>
        </authorList>
    </citation>
    <scope>NUCLEOTIDE SEQUENCE [LARGE SCALE GENOMIC DNA]</scope>
    <source>
        <strain evidence="7">DSM 44531</strain>
    </source>
</reference>
<name>A0A1N7K0W4_9CORY</name>
<dbReference type="Gene3D" id="3.40.630.190">
    <property type="entry name" value="LCP protein"/>
    <property type="match status" value="1"/>
</dbReference>
<keyword evidence="2" id="KW-0175">Coiled coil</keyword>
<proteinExistence type="inferred from homology"/>
<organism evidence="6 7">
    <name type="scientific">Corynebacterium appendicis CIP 107643</name>
    <dbReference type="NCBI Taxonomy" id="1161099"/>
    <lineage>
        <taxon>Bacteria</taxon>
        <taxon>Bacillati</taxon>
        <taxon>Actinomycetota</taxon>
        <taxon>Actinomycetes</taxon>
        <taxon>Mycobacteriales</taxon>
        <taxon>Corynebacteriaceae</taxon>
        <taxon>Corynebacterium</taxon>
    </lineage>
</organism>
<dbReference type="InterPro" id="IPR004474">
    <property type="entry name" value="LytR_CpsA_psr"/>
</dbReference>
<evidence type="ECO:0000313" key="7">
    <source>
        <dbReference type="Proteomes" id="UP000186292"/>
    </source>
</evidence>
<dbReference type="InterPro" id="IPR027381">
    <property type="entry name" value="LytR/CpsA/Psr_C"/>
</dbReference>
<evidence type="ECO:0000259" key="5">
    <source>
        <dbReference type="Pfam" id="PF13399"/>
    </source>
</evidence>
<dbReference type="Pfam" id="PF13399">
    <property type="entry name" value="LytR_C"/>
    <property type="match status" value="1"/>
</dbReference>
<feature type="coiled-coil region" evidence="2">
    <location>
        <begin position="168"/>
        <end position="195"/>
    </location>
</feature>
<evidence type="ECO:0000256" key="1">
    <source>
        <dbReference type="ARBA" id="ARBA00006068"/>
    </source>
</evidence>
<sequence length="547" mass="56987">MDDLEGQRFVSEKYRPVRDIQPAPSRVKDISQSGHPALKTVLAVLSALILIVSGMGYYSVGRLGGNLSSSDLSLSDDELDGEDGAVDILLVGSDSRTDAQGNPLSEEELARLNAGESDGELNTDTIMVIRVPNDGSRATAVSIPRDTYIHDSTYGNTKINGIYGQYANDKREELLADGEKEGKDLEEKVAQAAQQGLIDAVADLTGVEVDHYAQVGLLGFVLLTDAVGGVEVCLNEAVDEPLSGAKFPAGRSTLDGKEALAFVRQRHDLPRGDLDRIVRQQVFMASLVNEAISAGTLSNPAKLRELSNAVERSVNVDSGWNVMSLVSQMSDLAAGNVTFSTIPVTSVNGVGDYGESIVTVDPQQVHTFMENLAKEQEEAEPPADGENQDAGDNGDGGGGAATELSPDLANASVTLLNAGNASGMAAAVGGFLEEKQLTIESIGNATPGIYTESQIVAPTADDPAANELAELLGGLPVTVNESLTPGSVIVVTADDYTGPASDEVDATDTTAEEPTQEDTVGTPGEDFGAAEVAPEINAGGTGPRCVN</sequence>
<protein>
    <submittedName>
        <fullName evidence="6">Transcriptional attenuator, LytR family</fullName>
    </submittedName>
</protein>
<evidence type="ECO:0000259" key="4">
    <source>
        <dbReference type="Pfam" id="PF03816"/>
    </source>
</evidence>
<feature type="domain" description="LytR/CpsA/Psr regulator C-terminal" evidence="5">
    <location>
        <begin position="412"/>
        <end position="496"/>
    </location>
</feature>
<feature type="region of interest" description="Disordered" evidence="3">
    <location>
        <begin position="375"/>
        <end position="404"/>
    </location>
</feature>